<reference evidence="2" key="1">
    <citation type="submission" date="2021-12" db="EMBL/GenBank/DDBJ databases">
        <authorList>
            <person name="Li Y."/>
        </authorList>
    </citation>
    <scope>NUCLEOTIDE SEQUENCE</scope>
    <source>
        <strain evidence="2">DKSPLA3</strain>
    </source>
</reference>
<evidence type="ECO:0000313" key="2">
    <source>
        <dbReference type="EMBL" id="MCD7107802.1"/>
    </source>
</evidence>
<protein>
    <submittedName>
        <fullName evidence="2">Phosphotransferase family protein</fullName>
    </submittedName>
</protein>
<accession>A0A9X1SYX4</accession>
<dbReference type="Gene3D" id="3.30.200.20">
    <property type="entry name" value="Phosphorylase Kinase, domain 1"/>
    <property type="match status" value="1"/>
</dbReference>
<dbReference type="InterPro" id="IPR052898">
    <property type="entry name" value="ACAD10-like"/>
</dbReference>
<organism evidence="2 3">
    <name type="scientific">Rhizobium quercicola</name>
    <dbReference type="NCBI Taxonomy" id="2901226"/>
    <lineage>
        <taxon>Bacteria</taxon>
        <taxon>Pseudomonadati</taxon>
        <taxon>Pseudomonadota</taxon>
        <taxon>Alphaproteobacteria</taxon>
        <taxon>Hyphomicrobiales</taxon>
        <taxon>Rhizobiaceae</taxon>
        <taxon>Rhizobium/Agrobacterium group</taxon>
        <taxon>Rhizobium</taxon>
    </lineage>
</organism>
<dbReference type="InterPro" id="IPR011009">
    <property type="entry name" value="Kinase-like_dom_sf"/>
</dbReference>
<dbReference type="InterPro" id="IPR041726">
    <property type="entry name" value="ACAD10_11_N"/>
</dbReference>
<dbReference type="EMBL" id="JAJOZR010000001">
    <property type="protein sequence ID" value="MCD7107802.1"/>
    <property type="molecule type" value="Genomic_DNA"/>
</dbReference>
<gene>
    <name evidence="2" type="ORF">LRX75_01990</name>
</gene>
<dbReference type="Proteomes" id="UP001139089">
    <property type="component" value="Unassembled WGS sequence"/>
</dbReference>
<evidence type="ECO:0000313" key="3">
    <source>
        <dbReference type="Proteomes" id="UP001139089"/>
    </source>
</evidence>
<dbReference type="Gene3D" id="3.90.1200.10">
    <property type="match status" value="1"/>
</dbReference>
<evidence type="ECO:0000259" key="1">
    <source>
        <dbReference type="Pfam" id="PF01636"/>
    </source>
</evidence>
<dbReference type="AlphaFoldDB" id="A0A9X1SYX4"/>
<dbReference type="SUPFAM" id="SSF56112">
    <property type="entry name" value="Protein kinase-like (PK-like)"/>
    <property type="match status" value="1"/>
</dbReference>
<feature type="domain" description="Aminoglycoside phosphotransferase" evidence="1">
    <location>
        <begin position="37"/>
        <end position="253"/>
    </location>
</feature>
<comment type="caution">
    <text evidence="2">The sequence shown here is derived from an EMBL/GenBank/DDBJ whole genome shotgun (WGS) entry which is preliminary data.</text>
</comment>
<dbReference type="CDD" id="cd05154">
    <property type="entry name" value="ACAD10_11_N-like"/>
    <property type="match status" value="1"/>
</dbReference>
<dbReference type="RefSeq" id="WP_231811522.1">
    <property type="nucleotide sequence ID" value="NZ_JAJOZR010000001.1"/>
</dbReference>
<keyword evidence="3" id="KW-1185">Reference proteome</keyword>
<dbReference type="InterPro" id="IPR002575">
    <property type="entry name" value="Aminoglycoside_PTrfase"/>
</dbReference>
<sequence length="348" mass="38332">MTPADNMPAQAGPGLDIAALERYLIAAVPGFSGPVVAEPIAGGQSNPTFFLTSPSHRLVLRKQPGGSVLPSAHAVDREHRIQHALWDSRVPVPRMVHFCGDRSVIGTPFYVMERIEGRIFGDCLLEAVSPAQRKDLYRSAAEMMAHLHAVDWQGAGLGDYGRPGAYFERQVARWTKQWQQARTRDLEEIDALIDWLPRHFPASQASTIVHGDFRIGNLMYHPTEPRVIAVLDWELSTIGDPMADLAHFGIAWDASPEEYCGLKGVDLAAASLPDRQEFLGWYGDAGGRAEDFTSFHRIFALFRFAVIMEGIAVRAQNGNAASESAERVGRLSENFARRAVDIMTQAAA</sequence>
<dbReference type="Pfam" id="PF01636">
    <property type="entry name" value="APH"/>
    <property type="match status" value="1"/>
</dbReference>
<dbReference type="PANTHER" id="PTHR47829:SF1">
    <property type="entry name" value="HAD FAMILY PHOSPHATASE"/>
    <property type="match status" value="1"/>
</dbReference>
<proteinExistence type="predicted"/>
<name>A0A9X1SYX4_9HYPH</name>
<dbReference type="PANTHER" id="PTHR47829">
    <property type="entry name" value="HYDROLASE, PUTATIVE (AFU_ORTHOLOGUE AFUA_1G12880)-RELATED"/>
    <property type="match status" value="1"/>
</dbReference>